<dbReference type="PANTHER" id="PTHR46060:SF1">
    <property type="entry name" value="MARINER MOS1 TRANSPOSASE-LIKE PROTEIN"/>
    <property type="match status" value="1"/>
</dbReference>
<dbReference type="AlphaFoldDB" id="A0A814MUR5"/>
<organism evidence="1 4">
    <name type="scientific">Rotaria sordida</name>
    <dbReference type="NCBI Taxonomy" id="392033"/>
    <lineage>
        <taxon>Eukaryota</taxon>
        <taxon>Metazoa</taxon>
        <taxon>Spiralia</taxon>
        <taxon>Gnathifera</taxon>
        <taxon>Rotifera</taxon>
        <taxon>Eurotatoria</taxon>
        <taxon>Bdelloidea</taxon>
        <taxon>Philodinida</taxon>
        <taxon>Philodinidae</taxon>
        <taxon>Rotaria</taxon>
    </lineage>
</organism>
<dbReference type="Pfam" id="PF01359">
    <property type="entry name" value="Transposase_1"/>
    <property type="match status" value="1"/>
</dbReference>
<evidence type="ECO:0000313" key="2">
    <source>
        <dbReference type="EMBL" id="CAF1118738.1"/>
    </source>
</evidence>
<evidence type="ECO:0000313" key="3">
    <source>
        <dbReference type="EMBL" id="CAF1344312.1"/>
    </source>
</evidence>
<accession>A0A814MUR5</accession>
<dbReference type="GO" id="GO:0003676">
    <property type="term" value="F:nucleic acid binding"/>
    <property type="evidence" value="ECO:0007669"/>
    <property type="project" value="InterPro"/>
</dbReference>
<dbReference type="Proteomes" id="UP000663889">
    <property type="component" value="Unassembled WGS sequence"/>
</dbReference>
<name>A0A814MUR5_9BILA</name>
<dbReference type="EMBL" id="CAJNOO010001230">
    <property type="protein sequence ID" value="CAF1118738.1"/>
    <property type="molecule type" value="Genomic_DNA"/>
</dbReference>
<dbReference type="EMBL" id="CAJNOT010002799">
    <property type="protein sequence ID" value="CAF1344312.1"/>
    <property type="molecule type" value="Genomic_DNA"/>
</dbReference>
<dbReference type="InterPro" id="IPR052709">
    <property type="entry name" value="Transposase-MT_Hybrid"/>
</dbReference>
<dbReference type="OrthoDB" id="9974365at2759"/>
<evidence type="ECO:0008006" key="5">
    <source>
        <dbReference type="Google" id="ProtNLM"/>
    </source>
</evidence>
<dbReference type="InterPro" id="IPR036397">
    <property type="entry name" value="RNaseH_sf"/>
</dbReference>
<dbReference type="Proteomes" id="UP000663864">
    <property type="component" value="Unassembled WGS sequence"/>
</dbReference>
<reference evidence="1" key="1">
    <citation type="submission" date="2021-02" db="EMBL/GenBank/DDBJ databases">
        <authorList>
            <person name="Nowell W R."/>
        </authorList>
    </citation>
    <scope>NUCLEOTIDE SEQUENCE</scope>
</reference>
<dbReference type="Gene3D" id="3.30.420.10">
    <property type="entry name" value="Ribonuclease H-like superfamily/Ribonuclease H"/>
    <property type="match status" value="1"/>
</dbReference>
<dbReference type="PANTHER" id="PTHR46060">
    <property type="entry name" value="MARINER MOS1 TRANSPOSASE-LIKE PROTEIN"/>
    <property type="match status" value="1"/>
</dbReference>
<evidence type="ECO:0000313" key="4">
    <source>
        <dbReference type="Proteomes" id="UP000663889"/>
    </source>
</evidence>
<dbReference type="InterPro" id="IPR001888">
    <property type="entry name" value="Transposase_1"/>
</dbReference>
<proteinExistence type="predicted"/>
<sequence>MSTENFRFYIKVRTALNIQARIIHDELYSVYGDQAPSLTTVKRWSKLFREGREEIEDESRPGRPITETTSENIEEIRLLINDDPYLTIEELQEQTDLSYGTVHRIITDHLNLRKVTARYIPKDLTDFQRAERVRICKENLAKFQQGTWRLCDIITGDESWFYHKQIGRKSSNAAWVRRGDPPPTVVRQSKYASKTLLSIFFKSNGPVFIHHLERGQTIDHQYYINNCLRPLVDEIKRQRPSYGTRGIKIHYDNARPHVHEDVSSYLESEHLTIIPHPPNSPDLSPCDFWLFDLIKRNLTDQSDSQSLYDAVVNFMYSLSNEEYKKTFEKWFERMQLCIDNQGDYFEHLMK</sequence>
<protein>
    <recommendedName>
        <fullName evidence="5">Transposase</fullName>
    </recommendedName>
</protein>
<dbReference type="EMBL" id="CAJNOU010000758">
    <property type="protein sequence ID" value="CAF1081443.1"/>
    <property type="molecule type" value="Genomic_DNA"/>
</dbReference>
<evidence type="ECO:0000313" key="1">
    <source>
        <dbReference type="EMBL" id="CAF1081443.1"/>
    </source>
</evidence>
<comment type="caution">
    <text evidence="1">The sequence shown here is derived from an EMBL/GenBank/DDBJ whole genome shotgun (WGS) entry which is preliminary data.</text>
</comment>
<dbReference type="Proteomes" id="UP000663882">
    <property type="component" value="Unassembled WGS sequence"/>
</dbReference>
<gene>
    <name evidence="2" type="ORF">RFH988_LOCUS20236</name>
    <name evidence="1" type="ORF">SEV965_LOCUS14872</name>
    <name evidence="3" type="ORF">ZHD862_LOCUS30216</name>
</gene>